<keyword evidence="9" id="KW-1185">Reference proteome</keyword>
<dbReference type="InterPro" id="IPR003358">
    <property type="entry name" value="tRNA_(Gua-N-7)_MeTrfase_Trmb"/>
</dbReference>
<sequence>MRMRHKPWAKDKMAEHPDIVISKPERYKGRWRALFGMDAPLFVEIGTGKGKFLSGMAEAYPERLFIGIEREESVIVSALQKALDQSLSNLKLLNVNAAELTDYFASGEVAEIYLNFSDPWPKKRHEKRRLSHEIFLKAYKKVLEAGGKINLKTDNQGLFEYSIESFSRFGLIIQNVSLDLHAAPFEKNVTTEYEEKFSQKGQRIYRCEAVFR</sequence>
<protein>
    <recommendedName>
        <fullName evidence="7">tRNA (guanine-N(7)-)-methyltransferase</fullName>
        <ecNumber evidence="7">2.1.1.33</ecNumber>
    </recommendedName>
    <alternativeName>
        <fullName evidence="7">tRNA (guanine(46)-N(7))-methyltransferase</fullName>
    </alternativeName>
    <alternativeName>
        <fullName evidence="7">tRNA(m7G46)-methyltransferase</fullName>
    </alternativeName>
</protein>
<evidence type="ECO:0000256" key="1">
    <source>
        <dbReference type="ARBA" id="ARBA00000142"/>
    </source>
</evidence>
<dbReference type="NCBIfam" id="TIGR00091">
    <property type="entry name" value="tRNA (guanosine(46)-N7)-methyltransferase TrmB"/>
    <property type="match status" value="1"/>
</dbReference>
<feature type="binding site" evidence="7">
    <location>
        <position position="44"/>
    </location>
    <ligand>
        <name>S-adenosyl-L-methionine</name>
        <dbReference type="ChEBI" id="CHEBI:59789"/>
    </ligand>
</feature>
<dbReference type="PROSITE" id="PS51625">
    <property type="entry name" value="SAM_MT_TRMB"/>
    <property type="match status" value="1"/>
</dbReference>
<organism evidence="8 9">
    <name type="scientific">Camelliibacillus cellulosilyticus</name>
    <dbReference type="NCBI Taxonomy" id="2174486"/>
    <lineage>
        <taxon>Bacteria</taxon>
        <taxon>Bacillati</taxon>
        <taxon>Bacillota</taxon>
        <taxon>Bacilli</taxon>
        <taxon>Bacillales</taxon>
        <taxon>Sporolactobacillaceae</taxon>
        <taxon>Camelliibacillus</taxon>
    </lineage>
</organism>
<accession>A0ABV9GMZ4</accession>
<comment type="catalytic activity">
    <reaction evidence="1 7">
        <text>guanosine(46) in tRNA + S-adenosyl-L-methionine = N(7)-methylguanosine(46) in tRNA + S-adenosyl-L-homocysteine</text>
        <dbReference type="Rhea" id="RHEA:42708"/>
        <dbReference type="Rhea" id="RHEA-COMP:10188"/>
        <dbReference type="Rhea" id="RHEA-COMP:10189"/>
        <dbReference type="ChEBI" id="CHEBI:57856"/>
        <dbReference type="ChEBI" id="CHEBI:59789"/>
        <dbReference type="ChEBI" id="CHEBI:74269"/>
        <dbReference type="ChEBI" id="CHEBI:74480"/>
        <dbReference type="EC" id="2.1.1.33"/>
    </reaction>
</comment>
<feature type="binding site" evidence="7">
    <location>
        <position position="122"/>
    </location>
    <ligand>
        <name>substrate</name>
    </ligand>
</feature>
<reference evidence="9" key="1">
    <citation type="journal article" date="2019" name="Int. J. Syst. Evol. Microbiol.">
        <title>The Global Catalogue of Microorganisms (GCM) 10K type strain sequencing project: providing services to taxonomists for standard genome sequencing and annotation.</title>
        <authorList>
            <consortium name="The Broad Institute Genomics Platform"/>
            <consortium name="The Broad Institute Genome Sequencing Center for Infectious Disease"/>
            <person name="Wu L."/>
            <person name="Ma J."/>
        </authorList>
    </citation>
    <scope>NUCLEOTIDE SEQUENCE [LARGE SCALE GENOMIC DNA]</scope>
    <source>
        <strain evidence="9">CGMCC 1.16306</strain>
    </source>
</reference>
<proteinExistence type="inferred from homology"/>
<dbReference type="InterPro" id="IPR029063">
    <property type="entry name" value="SAM-dependent_MTases_sf"/>
</dbReference>
<dbReference type="InterPro" id="IPR055361">
    <property type="entry name" value="tRNA_methyltr_TrmB_bact"/>
</dbReference>
<keyword evidence="6 7" id="KW-0819">tRNA processing</keyword>
<dbReference type="Gene3D" id="3.40.50.150">
    <property type="entry name" value="Vaccinia Virus protein VP39"/>
    <property type="match status" value="1"/>
</dbReference>
<dbReference type="HAMAP" id="MF_01057">
    <property type="entry name" value="tRNA_methyltr_TrmB"/>
    <property type="match status" value="1"/>
</dbReference>
<feature type="binding site" evidence="7">
    <location>
        <position position="96"/>
    </location>
    <ligand>
        <name>S-adenosyl-L-methionine</name>
        <dbReference type="ChEBI" id="CHEBI:59789"/>
    </ligand>
</feature>
<feature type="region of interest" description="Interaction with RNA" evidence="7">
    <location>
        <begin position="124"/>
        <end position="129"/>
    </location>
</feature>
<comment type="similarity">
    <text evidence="7">Belongs to the class I-like SAM-binding methyltransferase superfamily. TrmB family.</text>
</comment>
<feature type="binding site" evidence="7">
    <location>
        <position position="118"/>
    </location>
    <ligand>
        <name>S-adenosyl-L-methionine</name>
        <dbReference type="ChEBI" id="CHEBI:59789"/>
    </ligand>
</feature>
<dbReference type="PANTHER" id="PTHR23417">
    <property type="entry name" value="3-DEOXY-D-MANNO-OCTULOSONIC-ACID TRANSFERASE/TRNA GUANINE-N 7 - -METHYLTRANSFERASE"/>
    <property type="match status" value="1"/>
</dbReference>
<keyword evidence="5 7" id="KW-0949">S-adenosyl-L-methionine</keyword>
<evidence type="ECO:0000256" key="7">
    <source>
        <dbReference type="HAMAP-Rule" id="MF_01057"/>
    </source>
</evidence>
<dbReference type="CDD" id="cd02440">
    <property type="entry name" value="AdoMet_MTases"/>
    <property type="match status" value="1"/>
</dbReference>
<feature type="binding site" evidence="7">
    <location>
        <begin position="191"/>
        <end position="194"/>
    </location>
    <ligand>
        <name>substrate</name>
    </ligand>
</feature>
<evidence type="ECO:0000256" key="2">
    <source>
        <dbReference type="ARBA" id="ARBA00003015"/>
    </source>
</evidence>
<dbReference type="Proteomes" id="UP001596022">
    <property type="component" value="Unassembled WGS sequence"/>
</dbReference>
<comment type="function">
    <text evidence="2 7">Catalyzes the formation of N(7)-methylguanine at position 46 (m7G46) in tRNA.</text>
</comment>
<keyword evidence="3 7" id="KW-0489">Methyltransferase</keyword>
<feature type="binding site" evidence="7">
    <location>
        <position position="69"/>
    </location>
    <ligand>
        <name>S-adenosyl-L-methionine</name>
        <dbReference type="ChEBI" id="CHEBI:59789"/>
    </ligand>
</feature>
<dbReference type="PANTHER" id="PTHR23417:SF14">
    <property type="entry name" value="PENTACOTRIPEPTIDE-REPEAT REGION OF PRORP DOMAIN-CONTAINING PROTEIN"/>
    <property type="match status" value="1"/>
</dbReference>
<evidence type="ECO:0000256" key="5">
    <source>
        <dbReference type="ARBA" id="ARBA00022691"/>
    </source>
</evidence>
<evidence type="ECO:0000256" key="4">
    <source>
        <dbReference type="ARBA" id="ARBA00022679"/>
    </source>
</evidence>
<dbReference type="GO" id="GO:0008176">
    <property type="term" value="F:tRNA (guanine(46)-N7)-methyltransferase activity"/>
    <property type="evidence" value="ECO:0007669"/>
    <property type="project" value="UniProtKB-EC"/>
</dbReference>
<evidence type="ECO:0000313" key="9">
    <source>
        <dbReference type="Proteomes" id="UP001596022"/>
    </source>
</evidence>
<dbReference type="RefSeq" id="WP_376845301.1">
    <property type="nucleotide sequence ID" value="NZ_JBHSFW010000001.1"/>
</dbReference>
<evidence type="ECO:0000256" key="6">
    <source>
        <dbReference type="ARBA" id="ARBA00022694"/>
    </source>
</evidence>
<evidence type="ECO:0000313" key="8">
    <source>
        <dbReference type="EMBL" id="MFC4618303.1"/>
    </source>
</evidence>
<feature type="binding site" evidence="7">
    <location>
        <position position="154"/>
    </location>
    <ligand>
        <name>substrate</name>
    </ligand>
</feature>
<gene>
    <name evidence="7 8" type="primary">trmB</name>
    <name evidence="8" type="ORF">ACFO4N_06110</name>
</gene>
<dbReference type="EC" id="2.1.1.33" evidence="7"/>
<keyword evidence="4 7" id="KW-0808">Transferase</keyword>
<comment type="caution">
    <text evidence="8">The sequence shown here is derived from an EMBL/GenBank/DDBJ whole genome shotgun (WGS) entry which is preliminary data.</text>
</comment>
<evidence type="ECO:0000256" key="3">
    <source>
        <dbReference type="ARBA" id="ARBA00022603"/>
    </source>
</evidence>
<name>A0ABV9GMZ4_9BACL</name>
<dbReference type="Pfam" id="PF02390">
    <property type="entry name" value="Methyltransf_4"/>
    <property type="match status" value="1"/>
</dbReference>
<dbReference type="NCBIfam" id="NF001080">
    <property type="entry name" value="PRK00121.2-2"/>
    <property type="match status" value="1"/>
</dbReference>
<comment type="pathway">
    <text evidence="7">tRNA modification; N(7)-methylguanine-tRNA biosynthesis.</text>
</comment>
<dbReference type="EMBL" id="JBHSFW010000001">
    <property type="protein sequence ID" value="MFC4618303.1"/>
    <property type="molecule type" value="Genomic_DNA"/>
</dbReference>
<dbReference type="SUPFAM" id="SSF53335">
    <property type="entry name" value="S-adenosyl-L-methionine-dependent methyltransferases"/>
    <property type="match status" value="1"/>
</dbReference>